<evidence type="ECO:0000256" key="1">
    <source>
        <dbReference type="SAM" id="MobiDB-lite"/>
    </source>
</evidence>
<feature type="compositionally biased region" description="Low complexity" evidence="1">
    <location>
        <begin position="859"/>
        <end position="877"/>
    </location>
</feature>
<feature type="compositionally biased region" description="Low complexity" evidence="1">
    <location>
        <begin position="420"/>
        <end position="457"/>
    </location>
</feature>
<feature type="region of interest" description="Disordered" evidence="1">
    <location>
        <begin position="970"/>
        <end position="989"/>
    </location>
</feature>
<feature type="compositionally biased region" description="Basic and acidic residues" evidence="1">
    <location>
        <begin position="751"/>
        <end position="761"/>
    </location>
</feature>
<proteinExistence type="predicted"/>
<feature type="region of interest" description="Disordered" evidence="1">
    <location>
        <begin position="1159"/>
        <end position="1197"/>
    </location>
</feature>
<evidence type="ECO:0000313" key="3">
    <source>
        <dbReference type="EMBL" id="CAK7234130.1"/>
    </source>
</evidence>
<accession>A0ABP0CPW8</accession>
<feature type="domain" description="DUF8004" evidence="2">
    <location>
        <begin position="213"/>
        <end position="303"/>
    </location>
</feature>
<dbReference type="Proteomes" id="UP001642406">
    <property type="component" value="Unassembled WGS sequence"/>
</dbReference>
<feature type="region of interest" description="Disordered" evidence="1">
    <location>
        <begin position="21"/>
        <end position="47"/>
    </location>
</feature>
<keyword evidence="4" id="KW-1185">Reference proteome</keyword>
<feature type="compositionally biased region" description="Low complexity" evidence="1">
    <location>
        <begin position="587"/>
        <end position="609"/>
    </location>
</feature>
<evidence type="ECO:0000313" key="4">
    <source>
        <dbReference type="Proteomes" id="UP001642406"/>
    </source>
</evidence>
<sequence>MAHAHESRDFALYNGVSNRSRGWKSRQATESPAPAPQTHRHTSIRRWDGKTKSTTIWDGLRRDPELWFRHGNCFVHLYARGQSRRGPAFKLPISTLLAAQCHSLVERFITRDIPNVPDAGFMHDTMMQPMPMPPPLAALDYWSRAHLIGRVDLYITPPPNADRDQTFLYYLAIRNLFAWVFRRPVVGEFLGSTLASLYSAMREFRHPQADNVQDLLCYLDDEDYSAMAGHPAYALALLHLGETMRYRALYIDAFSHCVGMYNDLHLGSEYQYISSASRKLVRRARLDMDMRLGSAGSMLSNLLEEQLSEAHLGLPEPARAHLERFRTYVQGFYASRLGYYPPASMDSRSTIFEPHVYRILSDDFKALYEFLVDESFTADVMGPTLAQGGFCVLQSVKAFDERHGFTSLEHPLPLLPEPTPQQAAGTATTTTTTNVISKPPNSSSSSSAKRSGMSRRMSWLGGKKLEKLDKLLLSRTEKLKPDTRLVANAALLKASNKVRTDLWRNEFVAAYRQFEEDSVFKPYKADRIEKISMIDARKVRWILVYAVHQTLQHCFLPPPAEVNGAGAVNYHMSISPKHLPTWEDGCASPQQSSPISPISPASPASPTTTAWTTEPFTMQAFEDNSRNSYYSDAAPPVRCMSMTAVPDAPTLRSLAEAVDGRGTERGRALSPVFDIRPDIDYLGLANRGSDSTAPLEGEVVMLPRSRSLTRSLSQKANFRRSLSLFRGNQNNNTATFPSDSSPKPTKLQKGKHIEGIGHRASDPLPAMPALPATIPNPTTTSKRNSFLQRSFSQSTSEQAKSKLQRAASTSRERQSSPYHEIVVHGYGNGTNPVQLAVSTDPAALSAEATDDKPTNDSVATPSTSRSLSTSSTNSNTSALTTDTAVTALTALTELTDIKNMHHTSIGCAVTVITPNTTVTADDVAFPEVPTMTRTLSRSSSVYSNASAKATTHRPPPVPSLAMAQVPAIPPRGRGRQILQPPSTSSMSRSSSVYSLASMADSPYHVPGVGVAVTTAAAIQSCVTSASAAPAAVPPVPVRSSARHRHRRFSVYGGGDEFAASAMVLPLATPQKRTMSMVPDPARKMPLRSRTQPSLSTTTERLDMMQEALLAVRETMDQQMGHSSLTSSSSGPISRTSSFVGVAALRSVYEEEDELTMSGATAARRDWTQPAKASLSSRQRHRHSSYIGPRDNDYDDDDNNVPVIDDVQPEWEKFAMGLGGHTVV</sequence>
<dbReference type="EMBL" id="CAWUHC010000124">
    <property type="protein sequence ID" value="CAK7234130.1"/>
    <property type="molecule type" value="Genomic_DNA"/>
</dbReference>
<dbReference type="InterPro" id="IPR058317">
    <property type="entry name" value="DUF8004"/>
</dbReference>
<feature type="region of interest" description="Disordered" evidence="1">
    <location>
        <begin position="412"/>
        <end position="457"/>
    </location>
</feature>
<feature type="region of interest" description="Disordered" evidence="1">
    <location>
        <begin position="843"/>
        <end position="877"/>
    </location>
</feature>
<organism evidence="3 4">
    <name type="scientific">Sporothrix bragantina</name>
    <dbReference type="NCBI Taxonomy" id="671064"/>
    <lineage>
        <taxon>Eukaryota</taxon>
        <taxon>Fungi</taxon>
        <taxon>Dikarya</taxon>
        <taxon>Ascomycota</taxon>
        <taxon>Pezizomycotina</taxon>
        <taxon>Sordariomycetes</taxon>
        <taxon>Sordariomycetidae</taxon>
        <taxon>Ophiostomatales</taxon>
        <taxon>Ophiostomataceae</taxon>
        <taxon>Sporothrix</taxon>
    </lineage>
</organism>
<dbReference type="PANTHER" id="PTHR39601">
    <property type="entry name" value="CHORIOGENIN HMINOR"/>
    <property type="match status" value="1"/>
</dbReference>
<reference evidence="3 4" key="1">
    <citation type="submission" date="2024-01" db="EMBL/GenBank/DDBJ databases">
        <authorList>
            <person name="Allen C."/>
            <person name="Tagirdzhanova G."/>
        </authorList>
    </citation>
    <scope>NUCLEOTIDE SEQUENCE [LARGE SCALE GENOMIC DNA]</scope>
</reference>
<gene>
    <name evidence="3" type="ORF">SBRCBS47491_008844</name>
</gene>
<feature type="compositionally biased region" description="Polar residues" evidence="1">
    <location>
        <begin position="21"/>
        <end position="30"/>
    </location>
</feature>
<feature type="region of interest" description="Disordered" evidence="1">
    <location>
        <begin position="723"/>
        <end position="826"/>
    </location>
</feature>
<comment type="caution">
    <text evidence="3">The sequence shown here is derived from an EMBL/GenBank/DDBJ whole genome shotgun (WGS) entry which is preliminary data.</text>
</comment>
<dbReference type="PANTHER" id="PTHR39601:SF1">
    <property type="entry name" value="CHORIOGENIN HMINOR"/>
    <property type="match status" value="1"/>
</dbReference>
<feature type="compositionally biased region" description="Polar residues" evidence="1">
    <location>
        <begin position="726"/>
        <end position="743"/>
    </location>
</feature>
<evidence type="ECO:0000259" key="2">
    <source>
        <dbReference type="Pfam" id="PF26013"/>
    </source>
</evidence>
<feature type="region of interest" description="Disordered" evidence="1">
    <location>
        <begin position="585"/>
        <end position="609"/>
    </location>
</feature>
<feature type="compositionally biased region" description="Polar residues" evidence="1">
    <location>
        <begin position="775"/>
        <end position="798"/>
    </location>
</feature>
<dbReference type="Pfam" id="PF26013">
    <property type="entry name" value="DUF8004"/>
    <property type="match status" value="1"/>
</dbReference>
<protein>
    <recommendedName>
        <fullName evidence="2">DUF8004 domain-containing protein</fullName>
    </recommendedName>
</protein>
<feature type="region of interest" description="Disordered" evidence="1">
    <location>
        <begin position="1076"/>
        <end position="1096"/>
    </location>
</feature>
<name>A0ABP0CPW8_9PEZI</name>